<keyword evidence="1" id="KW-1133">Transmembrane helix</keyword>
<dbReference type="EMBL" id="QMQV01000034">
    <property type="protein sequence ID" value="RLE49466.1"/>
    <property type="molecule type" value="Genomic_DNA"/>
</dbReference>
<reference evidence="4 5" key="1">
    <citation type="submission" date="2018-06" db="EMBL/GenBank/DDBJ databases">
        <title>Extensive metabolic versatility and redundancy in microbially diverse, dynamic hydrothermal sediments.</title>
        <authorList>
            <person name="Dombrowski N."/>
            <person name="Teske A."/>
            <person name="Baker B.J."/>
        </authorList>
    </citation>
    <scope>NUCLEOTIDE SEQUENCE [LARGE SCALE GENOMIC DNA]</scope>
    <source>
        <strain evidence="3">B34_G17</strain>
        <strain evidence="2">B66_G16</strain>
    </source>
</reference>
<evidence type="ECO:0000313" key="2">
    <source>
        <dbReference type="EMBL" id="RLE49466.1"/>
    </source>
</evidence>
<protein>
    <recommendedName>
        <fullName evidence="6">DUF1614 domain-containing protein</fullName>
    </recommendedName>
</protein>
<comment type="caution">
    <text evidence="2">The sequence shown here is derived from an EMBL/GenBank/DDBJ whole genome shotgun (WGS) entry which is preliminary data.</text>
</comment>
<dbReference type="Proteomes" id="UP000278475">
    <property type="component" value="Unassembled WGS sequence"/>
</dbReference>
<dbReference type="Proteomes" id="UP000272051">
    <property type="component" value="Unassembled WGS sequence"/>
</dbReference>
<evidence type="ECO:0008006" key="6">
    <source>
        <dbReference type="Google" id="ProtNLM"/>
    </source>
</evidence>
<dbReference type="EMBL" id="QMQX01000090">
    <property type="protein sequence ID" value="RLE51704.1"/>
    <property type="molecule type" value="Genomic_DNA"/>
</dbReference>
<evidence type="ECO:0000313" key="4">
    <source>
        <dbReference type="Proteomes" id="UP000272051"/>
    </source>
</evidence>
<gene>
    <name evidence="2" type="ORF">DRJ31_04800</name>
    <name evidence="3" type="ORF">DRJ33_05360</name>
</gene>
<feature type="transmembrane region" description="Helical" evidence="1">
    <location>
        <begin position="199"/>
        <end position="226"/>
    </location>
</feature>
<evidence type="ECO:0000313" key="5">
    <source>
        <dbReference type="Proteomes" id="UP000278475"/>
    </source>
</evidence>
<dbReference type="AlphaFoldDB" id="A0A497EQS7"/>
<feature type="transmembrane region" description="Helical" evidence="1">
    <location>
        <begin position="12"/>
        <end position="35"/>
    </location>
</feature>
<evidence type="ECO:0000313" key="3">
    <source>
        <dbReference type="EMBL" id="RLE51704.1"/>
    </source>
</evidence>
<feature type="transmembrane region" description="Helical" evidence="1">
    <location>
        <begin position="122"/>
        <end position="140"/>
    </location>
</feature>
<evidence type="ECO:0000256" key="1">
    <source>
        <dbReference type="SAM" id="Phobius"/>
    </source>
</evidence>
<accession>A0A497EQS7</accession>
<sequence>MIYPPIAHNFYVLFLLFTSFIFLMFLAGFITIAFARLGLNVHLISFLILSSLIGSLVNIPLFKVKSLQPMPTIRCVYFFGIPYPIPVVEHREVESLVAINVGGAIIPLVLSVYLIVSVPIAIIPALLATGAVTLIVYAFARPVPGLGIATPMFIPPLSAAMFAMLFGGYFLAPVVAYVSGVLGTLIGADLLNLKEIPKLGAPIVSIGGAGTFDGIFLTGLIATFLVV</sequence>
<feature type="transmembrane region" description="Helical" evidence="1">
    <location>
        <begin position="96"/>
        <end position="116"/>
    </location>
</feature>
<proteinExistence type="predicted"/>
<dbReference type="InterPro" id="IPR011672">
    <property type="entry name" value="DUF1614"/>
</dbReference>
<organism evidence="2 5">
    <name type="scientific">Thermoproteota archaeon</name>
    <dbReference type="NCBI Taxonomy" id="2056631"/>
    <lineage>
        <taxon>Archaea</taxon>
        <taxon>Thermoproteota</taxon>
    </lineage>
</organism>
<keyword evidence="1" id="KW-0812">Transmembrane</keyword>
<dbReference type="Pfam" id="PF07758">
    <property type="entry name" value="DUF1614"/>
    <property type="match status" value="1"/>
</dbReference>
<name>A0A497EQS7_9CREN</name>
<feature type="transmembrane region" description="Helical" evidence="1">
    <location>
        <begin position="152"/>
        <end position="179"/>
    </location>
</feature>
<feature type="transmembrane region" description="Helical" evidence="1">
    <location>
        <begin position="41"/>
        <end position="62"/>
    </location>
</feature>
<keyword evidence="1" id="KW-0472">Membrane</keyword>